<dbReference type="Gene3D" id="3.40.50.12390">
    <property type="match status" value="1"/>
</dbReference>
<dbReference type="Gene3D" id="2.170.260.40">
    <property type="match status" value="1"/>
</dbReference>
<dbReference type="InterPro" id="IPR047007">
    <property type="entry name" value="XRN1_D1_sf"/>
</dbReference>
<keyword evidence="3" id="KW-1185">Reference proteome</keyword>
<dbReference type="EMBL" id="CALTRL010005904">
    <property type="protein sequence ID" value="CAH7687729.1"/>
    <property type="molecule type" value="Genomic_DNA"/>
</dbReference>
<dbReference type="AlphaFoldDB" id="A0AAV0BKZ9"/>
<reference evidence="2" key="1">
    <citation type="submission" date="2022-06" db="EMBL/GenBank/DDBJ databases">
        <authorList>
            <consortium name="SYNGENTA / RWTH Aachen University"/>
        </authorList>
    </citation>
    <scope>NUCLEOTIDE SEQUENCE</scope>
</reference>
<organism evidence="2 3">
    <name type="scientific">Phakopsora pachyrhizi</name>
    <name type="common">Asian soybean rust disease fungus</name>
    <dbReference type="NCBI Taxonomy" id="170000"/>
    <lineage>
        <taxon>Eukaryota</taxon>
        <taxon>Fungi</taxon>
        <taxon>Dikarya</taxon>
        <taxon>Basidiomycota</taxon>
        <taxon>Pucciniomycotina</taxon>
        <taxon>Pucciniomycetes</taxon>
        <taxon>Pucciniales</taxon>
        <taxon>Phakopsoraceae</taxon>
        <taxon>Phakopsora</taxon>
    </lineage>
</organism>
<evidence type="ECO:0000313" key="3">
    <source>
        <dbReference type="Proteomes" id="UP001153365"/>
    </source>
</evidence>
<name>A0AAV0BKZ9_PHAPC</name>
<protein>
    <submittedName>
        <fullName evidence="2">Expressed protein</fullName>
    </submittedName>
</protein>
<sequence length="227" mass="25833">MPHYGYPLNLFFDCLSTIGSYIGNYYKLTAEEQKRNKFEPSWSIRYDPSCLITYPSPLPGFFPDLHNCNSQMTKYILPTLGGLRLIKGLCEGALLGKDTIAGFPLLCFSPHKGDLEFHIVKIHQSERKGDSIVIRIENPYQGNKDEDLAISLVRNQVYVGYPFLQDARAVALLDDLFRYTIDPLTKRPQGIPHNWMISWKRSADSLEYEYSKKGGTVIGLVKVIVHV</sequence>
<accession>A0AAV0BKZ9</accession>
<dbReference type="Proteomes" id="UP001153365">
    <property type="component" value="Unassembled WGS sequence"/>
</dbReference>
<proteinExistence type="predicted"/>
<feature type="domain" description="5'-3' exoribonuclease 1 D1" evidence="1">
    <location>
        <begin position="88"/>
        <end position="227"/>
    </location>
</feature>
<comment type="caution">
    <text evidence="2">The sequence shown here is derived from an EMBL/GenBank/DDBJ whole genome shotgun (WGS) entry which is preliminary data.</text>
</comment>
<dbReference type="Pfam" id="PF18332">
    <property type="entry name" value="XRN1_D1"/>
    <property type="match status" value="1"/>
</dbReference>
<dbReference type="InterPro" id="IPR040992">
    <property type="entry name" value="XRN1_D1"/>
</dbReference>
<evidence type="ECO:0000259" key="1">
    <source>
        <dbReference type="Pfam" id="PF18332"/>
    </source>
</evidence>
<evidence type="ECO:0000313" key="2">
    <source>
        <dbReference type="EMBL" id="CAH7687729.1"/>
    </source>
</evidence>
<gene>
    <name evidence="2" type="ORF">PPACK8108_LOCUS22559</name>
</gene>